<proteinExistence type="inferred from homology"/>
<dbReference type="PRINTS" id="PR00700">
    <property type="entry name" value="PRTYPHPHTASE"/>
</dbReference>
<dbReference type="PROSITE" id="PS00660">
    <property type="entry name" value="FERM_1"/>
    <property type="match status" value="1"/>
</dbReference>
<feature type="compositionally biased region" description="Basic and acidic residues" evidence="8">
    <location>
        <begin position="633"/>
        <end position="643"/>
    </location>
</feature>
<name>A0A1W0WMV0_HYPEX</name>
<dbReference type="Proteomes" id="UP000192578">
    <property type="component" value="Unassembled WGS sequence"/>
</dbReference>
<dbReference type="PANTHER" id="PTHR45706:SF4">
    <property type="entry name" value="TYROSINE-PROTEIN PHOSPHATASE"/>
    <property type="match status" value="1"/>
</dbReference>
<dbReference type="SMART" id="SM01196">
    <property type="entry name" value="FERM_C"/>
    <property type="match status" value="1"/>
</dbReference>
<dbReference type="CDD" id="cd14473">
    <property type="entry name" value="FERM_B-lobe"/>
    <property type="match status" value="1"/>
</dbReference>
<keyword evidence="6" id="KW-0904">Protein phosphatase</keyword>
<dbReference type="InterPro" id="IPR018980">
    <property type="entry name" value="FERM_PH-like_C"/>
</dbReference>
<dbReference type="EC" id="3.1.3.48" evidence="3"/>
<dbReference type="PROSITE" id="PS50106">
    <property type="entry name" value="PDZ"/>
    <property type="match status" value="1"/>
</dbReference>
<comment type="caution">
    <text evidence="13">The sequence shown here is derived from an EMBL/GenBank/DDBJ whole genome shotgun (WGS) entry which is preliminary data.</text>
</comment>
<evidence type="ECO:0000256" key="7">
    <source>
        <dbReference type="ARBA" id="ARBA00023212"/>
    </source>
</evidence>
<comment type="similarity">
    <text evidence="2">Belongs to the protein-tyrosine phosphatase family. Non-receptor class subfamily.</text>
</comment>
<keyword evidence="4" id="KW-0963">Cytoplasm</keyword>
<dbReference type="PANTHER" id="PTHR45706">
    <property type="entry name" value="TYROSINE-PROTEIN PHOSPHATASE"/>
    <property type="match status" value="1"/>
</dbReference>
<dbReference type="FunFam" id="2.30.29.30:FF:000002">
    <property type="entry name" value="Band 4.1-like protein 5 isoform 1"/>
    <property type="match status" value="1"/>
</dbReference>
<evidence type="ECO:0000256" key="8">
    <source>
        <dbReference type="SAM" id="MobiDB-lite"/>
    </source>
</evidence>
<accession>A0A1W0WMV0</accession>
<feature type="domain" description="PDZ" evidence="12">
    <location>
        <begin position="766"/>
        <end position="838"/>
    </location>
</feature>
<dbReference type="Gene3D" id="3.90.190.10">
    <property type="entry name" value="Protein tyrosine phosphatase superfamily"/>
    <property type="match status" value="1"/>
</dbReference>
<keyword evidence="14" id="KW-1185">Reference proteome</keyword>
<sequence length="1176" mass="131204">MSAFFRNKFGVSGTYRVKEVESVWREKPTMKATTPATVQLLDGESHTFHIDKHAKGQALLDLIGDHVDLMERDYFGLQFADPDYEASSEVLRWLEPHKSIKKQLKSGAPYILYFRVKFYVSDPCLLHDEYTRYNYFLQLKRDIQEGNLAVPASVAPLLASYVVQSELGDFDPDEHKPGYLSQFKFVPDQNPDFDIKVHELHKRQCGQTPADAEYNFLDQCKRLSTYGIILYDAKDANGVDIQLGVTYSGLVVFQNALRLSVFLWTKILKISFKQRQFFIQIHDETKEYDILWGFYMLNVRTCKALWKSCVEHHSFFRMNSTRPLVPKKFSLFSLGSRLSYLDYFRPLDRACVASSAILSVPGGVVELKRCCLCWSWTLAAGVFDMAVVSGFDDYPDEHIFRCVLVVDRPFKIPRIGRTEYKTLEDGARRFRVDKSSNNIIRSPSKRHRRTIGGTASSRDHTLEEKPTKNQPHQTHQSSHSVNQPITLQHGNQSINQLNQDTSPKHGNQSINQANQATSPKHGNQSINQPNQATSPKHFAGAPILHNRTSNNFASNNNNNVTILHVGHALTTGSPVQNGSNTNGGGIIVGKLQNGDANLNHHSHRNGGVVAATVPLTAKLFNHSSSRRASPARDNGKGDDDGGFREAGAFNRTSSASAKFTANHIRLDSASATDTSSTSPPAVNGISYRAMPTGDSHNHHHHLSSTSSPLHLVPTLVSKTIHLPQQQQQQQRKDLIIPSILNGGGAGGAGGVGGETNGAGNLSGLVCIRIRPDADGKFGFHVRGGVDLDLPVIVTRVAPNTPADTATPRLNEGDQVVMINGQDTGRLTHDEAVILIKSSRETRSGELVLYVRPNVCNEYNGGDADEPEFQYIPDTPKATNGHGSSVLQESLLLLSDSLANSTALMQFEQLYRKNPKMTMKDAEIPGNNPRNRYKDVLPYDTTRVLLHGIPGNDYVNANFVNMEIPSSGIVNRYIAAQGPLPHTTADFWQMVWEQQSTLVVMLTSLMEQGRIKCHKYWPDLYETSDYGMLQVTCVKEQDSVQNCFAFRELTLIHMETNEERHITHMQYIAWPDHGVPDDATDFLDFVIRVRQTRVGMGEPSVIHCSAGIGRTGVLILMETAMCLIEANEPVYPLDIVRAMRDQRAMLIQTTSQYKFVCEAILRVFNEGLVKPLDDYRP</sequence>
<dbReference type="InterPro" id="IPR029071">
    <property type="entry name" value="Ubiquitin-like_domsf"/>
</dbReference>
<dbReference type="OrthoDB" id="5854685at2759"/>
<evidence type="ECO:0000256" key="5">
    <source>
        <dbReference type="ARBA" id="ARBA00022801"/>
    </source>
</evidence>
<evidence type="ECO:0000313" key="14">
    <source>
        <dbReference type="Proteomes" id="UP000192578"/>
    </source>
</evidence>
<dbReference type="PROSITE" id="PS50057">
    <property type="entry name" value="FERM_3"/>
    <property type="match status" value="1"/>
</dbReference>
<dbReference type="InterPro" id="IPR000299">
    <property type="entry name" value="FERM_domain"/>
</dbReference>
<evidence type="ECO:0000256" key="4">
    <source>
        <dbReference type="ARBA" id="ARBA00022490"/>
    </source>
</evidence>
<dbReference type="SUPFAM" id="SSF47031">
    <property type="entry name" value="Second domain of FERM"/>
    <property type="match status" value="1"/>
</dbReference>
<feature type="region of interest" description="Disordered" evidence="8">
    <location>
        <begin position="669"/>
        <end position="707"/>
    </location>
</feature>
<dbReference type="SMART" id="SM00228">
    <property type="entry name" value="PDZ"/>
    <property type="match status" value="1"/>
</dbReference>
<feature type="region of interest" description="Disordered" evidence="8">
    <location>
        <begin position="621"/>
        <end position="649"/>
    </location>
</feature>
<dbReference type="SMART" id="SM00295">
    <property type="entry name" value="B41"/>
    <property type="match status" value="1"/>
</dbReference>
<dbReference type="AlphaFoldDB" id="A0A1W0WMV0"/>
<dbReference type="Gene3D" id="2.30.29.30">
    <property type="entry name" value="Pleckstrin-homology domain (PH domain)/Phosphotyrosine-binding domain (PTB)"/>
    <property type="match status" value="1"/>
</dbReference>
<evidence type="ECO:0000256" key="1">
    <source>
        <dbReference type="ARBA" id="ARBA00004245"/>
    </source>
</evidence>
<dbReference type="InterPro" id="IPR036034">
    <property type="entry name" value="PDZ_sf"/>
</dbReference>
<dbReference type="InterPro" id="IPR019749">
    <property type="entry name" value="Band_41_domain"/>
</dbReference>
<feature type="compositionally biased region" description="Polar residues" evidence="8">
    <location>
        <begin position="468"/>
        <end position="480"/>
    </location>
</feature>
<evidence type="ECO:0000313" key="13">
    <source>
        <dbReference type="EMBL" id="OQV16453.1"/>
    </source>
</evidence>
<dbReference type="InterPro" id="IPR003595">
    <property type="entry name" value="Tyr_Pase_cat"/>
</dbReference>
<dbReference type="Pfam" id="PF09380">
    <property type="entry name" value="FERM_C"/>
    <property type="match status" value="1"/>
</dbReference>
<dbReference type="SMART" id="SM00404">
    <property type="entry name" value="PTPc_motif"/>
    <property type="match status" value="1"/>
</dbReference>
<dbReference type="EMBL" id="MTYJ01000074">
    <property type="protein sequence ID" value="OQV16453.1"/>
    <property type="molecule type" value="Genomic_DNA"/>
</dbReference>
<dbReference type="FunFam" id="1.20.80.10:FF:000003">
    <property type="entry name" value="Tyrosine-protein phosphatase non-receptor type 4"/>
    <property type="match status" value="1"/>
</dbReference>
<dbReference type="FunFam" id="3.90.190.10:FF:000023">
    <property type="entry name" value="Tyrosine-protein phosphatase non-receptor type"/>
    <property type="match status" value="1"/>
</dbReference>
<evidence type="ECO:0000259" key="9">
    <source>
        <dbReference type="PROSITE" id="PS50055"/>
    </source>
</evidence>
<feature type="domain" description="FERM" evidence="11">
    <location>
        <begin position="34"/>
        <end position="320"/>
    </location>
</feature>
<dbReference type="Gene3D" id="1.20.80.10">
    <property type="match status" value="1"/>
</dbReference>
<evidence type="ECO:0000256" key="2">
    <source>
        <dbReference type="ARBA" id="ARBA00009649"/>
    </source>
</evidence>
<dbReference type="FunFam" id="3.10.20.90:FF:000039">
    <property type="entry name" value="Tyrosine-protein phosphatase non-receptor type"/>
    <property type="match status" value="1"/>
</dbReference>
<evidence type="ECO:0000256" key="3">
    <source>
        <dbReference type="ARBA" id="ARBA00013064"/>
    </source>
</evidence>
<dbReference type="PROSITE" id="PS00383">
    <property type="entry name" value="TYR_PHOSPHATASE_1"/>
    <property type="match status" value="1"/>
</dbReference>
<feature type="region of interest" description="Disordered" evidence="8">
    <location>
        <begin position="495"/>
        <end position="552"/>
    </location>
</feature>
<dbReference type="GO" id="GO:0016020">
    <property type="term" value="C:membrane"/>
    <property type="evidence" value="ECO:0007669"/>
    <property type="project" value="UniProtKB-ARBA"/>
</dbReference>
<dbReference type="SUPFAM" id="SSF50156">
    <property type="entry name" value="PDZ domain-like"/>
    <property type="match status" value="1"/>
</dbReference>
<feature type="domain" description="Tyrosine-protein phosphatase" evidence="9">
    <location>
        <begin position="902"/>
        <end position="1162"/>
    </location>
</feature>
<dbReference type="Gene3D" id="2.30.42.10">
    <property type="match status" value="1"/>
</dbReference>
<dbReference type="InterPro" id="IPR011993">
    <property type="entry name" value="PH-like_dom_sf"/>
</dbReference>
<feature type="compositionally biased region" description="Low complexity" evidence="8">
    <location>
        <begin position="669"/>
        <end position="681"/>
    </location>
</feature>
<evidence type="ECO:0000259" key="10">
    <source>
        <dbReference type="PROSITE" id="PS50056"/>
    </source>
</evidence>
<dbReference type="InterPro" id="IPR000387">
    <property type="entry name" value="Tyr_Pase_dom"/>
</dbReference>
<comment type="subcellular location">
    <subcellularLocation>
        <location evidence="1">Cytoplasm</location>
        <location evidence="1">Cytoskeleton</location>
    </subcellularLocation>
</comment>
<dbReference type="InterPro" id="IPR016130">
    <property type="entry name" value="Tyr_Pase_AS"/>
</dbReference>
<feature type="compositionally biased region" description="Basic and acidic residues" evidence="8">
    <location>
        <begin position="457"/>
        <end position="467"/>
    </location>
</feature>
<keyword evidence="5" id="KW-0378">Hydrolase</keyword>
<dbReference type="InterPro" id="IPR014352">
    <property type="entry name" value="FERM/acyl-CoA-bd_prot_sf"/>
</dbReference>
<dbReference type="InterPro" id="IPR035963">
    <property type="entry name" value="FERM_2"/>
</dbReference>
<dbReference type="GO" id="GO:0004725">
    <property type="term" value="F:protein tyrosine phosphatase activity"/>
    <property type="evidence" value="ECO:0007669"/>
    <property type="project" value="UniProtKB-EC"/>
</dbReference>
<feature type="region of interest" description="Disordered" evidence="8">
    <location>
        <begin position="434"/>
        <end position="480"/>
    </location>
</feature>
<evidence type="ECO:0000259" key="12">
    <source>
        <dbReference type="PROSITE" id="PS50106"/>
    </source>
</evidence>
<dbReference type="InterPro" id="IPR019748">
    <property type="entry name" value="FERM_central"/>
</dbReference>
<dbReference type="SUPFAM" id="SSF50729">
    <property type="entry name" value="PH domain-like"/>
    <property type="match status" value="1"/>
</dbReference>
<organism evidence="13 14">
    <name type="scientific">Hypsibius exemplaris</name>
    <name type="common">Freshwater tardigrade</name>
    <dbReference type="NCBI Taxonomy" id="2072580"/>
    <lineage>
        <taxon>Eukaryota</taxon>
        <taxon>Metazoa</taxon>
        <taxon>Ecdysozoa</taxon>
        <taxon>Tardigrada</taxon>
        <taxon>Eutardigrada</taxon>
        <taxon>Parachela</taxon>
        <taxon>Hypsibioidea</taxon>
        <taxon>Hypsibiidae</taxon>
        <taxon>Hypsibius</taxon>
    </lineage>
</organism>
<dbReference type="InterPro" id="IPR000242">
    <property type="entry name" value="PTP_cat"/>
</dbReference>
<dbReference type="Pfam" id="PF00102">
    <property type="entry name" value="Y_phosphatase"/>
    <property type="match status" value="1"/>
</dbReference>
<dbReference type="GO" id="GO:0005856">
    <property type="term" value="C:cytoskeleton"/>
    <property type="evidence" value="ECO:0007669"/>
    <property type="project" value="UniProtKB-SubCell"/>
</dbReference>
<evidence type="ECO:0000259" key="11">
    <source>
        <dbReference type="PROSITE" id="PS50057"/>
    </source>
</evidence>
<dbReference type="CDD" id="cd14541">
    <property type="entry name" value="PTPc-N3_4"/>
    <property type="match status" value="1"/>
</dbReference>
<dbReference type="Pfam" id="PF00373">
    <property type="entry name" value="FERM_M"/>
    <property type="match status" value="1"/>
</dbReference>
<reference evidence="14" key="1">
    <citation type="submission" date="2017-01" db="EMBL/GenBank/DDBJ databases">
        <title>Comparative genomics of anhydrobiosis in the tardigrade Hypsibius dujardini.</title>
        <authorList>
            <person name="Yoshida Y."/>
            <person name="Koutsovoulos G."/>
            <person name="Laetsch D."/>
            <person name="Stevens L."/>
            <person name="Kumar S."/>
            <person name="Horikawa D."/>
            <person name="Ishino K."/>
            <person name="Komine S."/>
            <person name="Tomita M."/>
            <person name="Blaxter M."/>
            <person name="Arakawa K."/>
        </authorList>
    </citation>
    <scope>NUCLEOTIDE SEQUENCE [LARGE SCALE GENOMIC DNA]</scope>
    <source>
        <strain evidence="14">Z151</strain>
    </source>
</reference>
<dbReference type="Gene3D" id="3.10.20.90">
    <property type="entry name" value="Phosphatidylinositol 3-kinase Catalytic Subunit, Chain A, domain 1"/>
    <property type="match status" value="1"/>
</dbReference>
<dbReference type="InterPro" id="IPR029021">
    <property type="entry name" value="Prot-tyrosine_phosphatase-like"/>
</dbReference>
<dbReference type="SUPFAM" id="SSF52799">
    <property type="entry name" value="(Phosphotyrosine protein) phosphatases II"/>
    <property type="match status" value="1"/>
</dbReference>
<keyword evidence="7" id="KW-0206">Cytoskeleton</keyword>
<evidence type="ECO:0000256" key="6">
    <source>
        <dbReference type="ARBA" id="ARBA00022912"/>
    </source>
</evidence>
<dbReference type="SMART" id="SM00194">
    <property type="entry name" value="PTPc"/>
    <property type="match status" value="1"/>
</dbReference>
<feature type="compositionally biased region" description="Polar residues" evidence="8">
    <location>
        <begin position="495"/>
        <end position="534"/>
    </location>
</feature>
<dbReference type="Pfam" id="PF00595">
    <property type="entry name" value="PDZ"/>
    <property type="match status" value="1"/>
</dbReference>
<dbReference type="PROSITE" id="PS50055">
    <property type="entry name" value="TYR_PHOSPHATASE_PTP"/>
    <property type="match status" value="1"/>
</dbReference>
<dbReference type="PROSITE" id="PS50056">
    <property type="entry name" value="TYR_PHOSPHATASE_2"/>
    <property type="match status" value="1"/>
</dbReference>
<gene>
    <name evidence="13" type="ORF">BV898_09443</name>
</gene>
<protein>
    <recommendedName>
        <fullName evidence="3">protein-tyrosine-phosphatase</fullName>
        <ecNumber evidence="3">3.1.3.48</ecNumber>
    </recommendedName>
</protein>
<feature type="domain" description="Tyrosine specific protein phosphatases" evidence="10">
    <location>
        <begin position="1079"/>
        <end position="1153"/>
    </location>
</feature>
<dbReference type="CDD" id="cd17100">
    <property type="entry name" value="FERM_F1_PTPN3_like"/>
    <property type="match status" value="1"/>
</dbReference>
<dbReference type="Pfam" id="PF09379">
    <property type="entry name" value="FERM_N"/>
    <property type="match status" value="1"/>
</dbReference>
<dbReference type="PRINTS" id="PR00935">
    <property type="entry name" value="BAND41"/>
</dbReference>
<dbReference type="InterPro" id="IPR019747">
    <property type="entry name" value="FERM_CS"/>
</dbReference>
<dbReference type="InterPro" id="IPR018979">
    <property type="entry name" value="FERM_N"/>
</dbReference>
<dbReference type="SUPFAM" id="SSF54236">
    <property type="entry name" value="Ubiquitin-like"/>
    <property type="match status" value="1"/>
</dbReference>
<dbReference type="InterPro" id="IPR001478">
    <property type="entry name" value="PDZ"/>
</dbReference>